<feature type="compositionally biased region" description="Gly residues" evidence="7">
    <location>
        <begin position="517"/>
        <end position="533"/>
    </location>
</feature>
<dbReference type="PROSITE" id="PS00108">
    <property type="entry name" value="PROTEIN_KINASE_ST"/>
    <property type="match status" value="1"/>
</dbReference>
<dbReference type="SUPFAM" id="SSF56112">
    <property type="entry name" value="Protein kinase-like (PK-like)"/>
    <property type="match status" value="1"/>
</dbReference>
<evidence type="ECO:0000259" key="8">
    <source>
        <dbReference type="PROSITE" id="PS50011"/>
    </source>
</evidence>
<accession>A0A836BTF9</accession>
<sequence length="1376" mass="139562">MRPAINSPSPRTHHAILLPSIPPRLYGTTDDGSRLVLLASATPDAEQGCCEADGLTPGWSVEVEPAVGSGRASPPALLLQRAVAAEVPATYRLLRPSMSSDDTSGAASESEPADCLREHFAHACTVFAALPLTGGQTRSRASGSPRPAAGFLWLACPDTHAAAGLLQSPAALSQLGWAVSIALAPACAPPPSSLLESSQAAPPALLSCWLAAAAGSLRRVHDSPTLHALVAELCRCVEEQVQLACRVEARCRVALLPYDGAASAFLLQPDAQPPAGGSVNTAAAEARGASTPRLAAFSLSAAEVPADAVAAVTAAVKVRAQSLAASRGAGDSRAPSASKAPPGRSASQHALARSPSNNLDAAGASGRGGQGVMAILLRPGSSASIPVPRTSCSSPCRTNAGGVGTGPVTGGSVRIVQLPFPALERPPSTAAITAPLSHAHSSALQGPLPPPPSLHARAFEASHTLLGKLAVTAPSFASNAAPRHLKAPGRRIASPGPSSPDADRASLAASAVSLKGSAGGPESGPRARGGGSSALGLTVPDVARWLQDVTLPSRDLYLVTGGALPTCLVLVGLPLRDPTAASLDLQAPALVSTDNLGGGRSSPRKEEGGMLAVYLAFPTPLPPPLLEAVREAACVVMGQLLAAPLRAKLSGDLAPELSTLRSGVPGSYAVLHSPPPPSPAAAAAAVAAAGSPFQTPHVTAEVCGGGGGPGYSTQSLLGDVLRPGRLARTITLDSLNSQQLTTLEAPEPFSGVCAQSSGAGAAGAGPASLTAPRHLVNTTTAPLVAVGSITASMPADLAGPDSASNQSHSHMPRWPISRGSFKSISFSRRIGLSAPLARAVALASPAPADCAVSGVTESGAFADSEQQTQPTMAAVLAVHEAGPASSVTSHMRPLMEAILGTLRNPRPPPPPSGEVTAGGVATVQGWDAAWGSTMPQASGTLDTLPSESNSSAFNAMFGFGSGARDEEAEAEDAEMEDLQLLEVLGEGSGGVVLRGCWGTTPVAVKLMEVPNPESADAGAPDGAADRMTEARRVMLRNAMELAVMKSVTHANTLQAYGIYDNVILAKRPAGPGGGHICTLRRARDEAAAAQEANLGGEVLAPVCTAIVMELCSQGSLASALSERRFPQFVQRRASSQRASPRAGNGTAAEEVANVLTSGLAVDMQGIYLTLLEIALALRHLHSKRLVHRDVKPANVLLRAAPSDPRGWTCRLADYGFALALDKRGPRASGSEGPSPSGGGSSIIAWGEEKASSGGGGCGGGGGGWYTVQDLACGTVTHMAPEAMHRNARIDASVDVFAFGIIMWELLCSKGNRPYARLHPDDIPKAVLNGLRPVFPALAQACWDADPSRRPRSSDLVAAVKALVAGGSAAQAQRAAA</sequence>
<evidence type="ECO:0000256" key="1">
    <source>
        <dbReference type="ARBA" id="ARBA00022527"/>
    </source>
</evidence>
<name>A0A836BTF9_9CHLO</name>
<dbReference type="InterPro" id="IPR051681">
    <property type="entry name" value="Ser/Thr_Kinases-Pseudokinases"/>
</dbReference>
<dbReference type="InterPro" id="IPR001245">
    <property type="entry name" value="Ser-Thr/Tyr_kinase_cat_dom"/>
</dbReference>
<dbReference type="OrthoDB" id="4062651at2759"/>
<reference evidence="9" key="1">
    <citation type="journal article" date="2020" name="bioRxiv">
        <title>Comparative genomics of Chlamydomonas.</title>
        <authorList>
            <person name="Craig R.J."/>
            <person name="Hasan A.R."/>
            <person name="Ness R.W."/>
            <person name="Keightley P.D."/>
        </authorList>
    </citation>
    <scope>NUCLEOTIDE SEQUENCE</scope>
    <source>
        <strain evidence="9">CCAP 11/70</strain>
    </source>
</reference>
<protein>
    <recommendedName>
        <fullName evidence="8">Protein kinase domain-containing protein</fullName>
    </recommendedName>
</protein>
<keyword evidence="4" id="KW-0418">Kinase</keyword>
<feature type="region of interest" description="Disordered" evidence="7">
    <location>
        <begin position="385"/>
        <end position="410"/>
    </location>
</feature>
<dbReference type="Pfam" id="PF00069">
    <property type="entry name" value="Pkinase"/>
    <property type="match status" value="1"/>
</dbReference>
<keyword evidence="10" id="KW-1185">Reference proteome</keyword>
<dbReference type="InterPro" id="IPR011009">
    <property type="entry name" value="Kinase-like_dom_sf"/>
</dbReference>
<dbReference type="Gene3D" id="3.30.200.20">
    <property type="entry name" value="Phosphorylase Kinase, domain 1"/>
    <property type="match status" value="1"/>
</dbReference>
<dbReference type="PANTHER" id="PTHR44329">
    <property type="entry name" value="SERINE/THREONINE-PROTEIN KINASE TNNI3K-RELATED"/>
    <property type="match status" value="1"/>
</dbReference>
<dbReference type="EMBL" id="JAEHOE010000083">
    <property type="protein sequence ID" value="KAG2488501.1"/>
    <property type="molecule type" value="Genomic_DNA"/>
</dbReference>
<feature type="binding site" evidence="6">
    <location>
        <position position="1005"/>
    </location>
    <ligand>
        <name>ATP</name>
        <dbReference type="ChEBI" id="CHEBI:30616"/>
    </ligand>
</feature>
<feature type="domain" description="Protein kinase" evidence="8">
    <location>
        <begin position="978"/>
        <end position="1363"/>
    </location>
</feature>
<comment type="caution">
    <text evidence="9">The sequence shown here is derived from an EMBL/GenBank/DDBJ whole genome shotgun (WGS) entry which is preliminary data.</text>
</comment>
<evidence type="ECO:0000256" key="3">
    <source>
        <dbReference type="ARBA" id="ARBA00022741"/>
    </source>
</evidence>
<evidence type="ECO:0000256" key="7">
    <source>
        <dbReference type="SAM" id="MobiDB-lite"/>
    </source>
</evidence>
<evidence type="ECO:0000313" key="9">
    <source>
        <dbReference type="EMBL" id="KAG2488501.1"/>
    </source>
</evidence>
<dbReference type="Proteomes" id="UP000612055">
    <property type="component" value="Unassembled WGS sequence"/>
</dbReference>
<feature type="region of interest" description="Disordered" evidence="7">
    <location>
        <begin position="481"/>
        <end position="533"/>
    </location>
</feature>
<dbReference type="GO" id="GO:0004674">
    <property type="term" value="F:protein serine/threonine kinase activity"/>
    <property type="evidence" value="ECO:0007669"/>
    <property type="project" value="UniProtKB-KW"/>
</dbReference>
<evidence type="ECO:0000256" key="5">
    <source>
        <dbReference type="ARBA" id="ARBA00022840"/>
    </source>
</evidence>
<dbReference type="PROSITE" id="PS00107">
    <property type="entry name" value="PROTEIN_KINASE_ATP"/>
    <property type="match status" value="1"/>
</dbReference>
<dbReference type="SMART" id="SM00220">
    <property type="entry name" value="S_TKc"/>
    <property type="match status" value="1"/>
</dbReference>
<keyword evidence="1" id="KW-0723">Serine/threonine-protein kinase</keyword>
<gene>
    <name evidence="9" type="ORF">HYH03_013004</name>
</gene>
<evidence type="ECO:0000313" key="10">
    <source>
        <dbReference type="Proteomes" id="UP000612055"/>
    </source>
</evidence>
<keyword evidence="2" id="KW-0808">Transferase</keyword>
<dbReference type="GO" id="GO:0005524">
    <property type="term" value="F:ATP binding"/>
    <property type="evidence" value="ECO:0007669"/>
    <property type="project" value="UniProtKB-UniRule"/>
</dbReference>
<feature type="region of interest" description="Disordered" evidence="7">
    <location>
        <begin position="324"/>
        <end position="365"/>
    </location>
</feature>
<dbReference type="InterPro" id="IPR000719">
    <property type="entry name" value="Prot_kinase_dom"/>
</dbReference>
<dbReference type="PANTHER" id="PTHR44329:SF214">
    <property type="entry name" value="PROTEIN KINASE DOMAIN-CONTAINING PROTEIN"/>
    <property type="match status" value="1"/>
</dbReference>
<organism evidence="9 10">
    <name type="scientific">Edaphochlamys debaryana</name>
    <dbReference type="NCBI Taxonomy" id="47281"/>
    <lineage>
        <taxon>Eukaryota</taxon>
        <taxon>Viridiplantae</taxon>
        <taxon>Chlorophyta</taxon>
        <taxon>core chlorophytes</taxon>
        <taxon>Chlorophyceae</taxon>
        <taxon>CS clade</taxon>
        <taxon>Chlamydomonadales</taxon>
        <taxon>Chlamydomonadales incertae sedis</taxon>
        <taxon>Edaphochlamys</taxon>
    </lineage>
</organism>
<dbReference type="InterPro" id="IPR008271">
    <property type="entry name" value="Ser/Thr_kinase_AS"/>
</dbReference>
<dbReference type="Gene3D" id="1.10.510.10">
    <property type="entry name" value="Transferase(Phosphotransferase) domain 1"/>
    <property type="match status" value="1"/>
</dbReference>
<evidence type="ECO:0000256" key="4">
    <source>
        <dbReference type="ARBA" id="ARBA00022777"/>
    </source>
</evidence>
<keyword evidence="3 6" id="KW-0547">Nucleotide-binding</keyword>
<dbReference type="Pfam" id="PF07714">
    <property type="entry name" value="PK_Tyr_Ser-Thr"/>
    <property type="match status" value="1"/>
</dbReference>
<evidence type="ECO:0000256" key="2">
    <source>
        <dbReference type="ARBA" id="ARBA00022679"/>
    </source>
</evidence>
<proteinExistence type="predicted"/>
<keyword evidence="5 6" id="KW-0067">ATP-binding</keyword>
<evidence type="ECO:0000256" key="6">
    <source>
        <dbReference type="PROSITE-ProRule" id="PRU10141"/>
    </source>
</evidence>
<dbReference type="InterPro" id="IPR017441">
    <property type="entry name" value="Protein_kinase_ATP_BS"/>
</dbReference>
<dbReference type="PROSITE" id="PS50011">
    <property type="entry name" value="PROTEIN_KINASE_DOM"/>
    <property type="match status" value="1"/>
</dbReference>
<feature type="region of interest" description="Disordered" evidence="7">
    <location>
        <begin position="1224"/>
        <end position="1244"/>
    </location>
</feature>